<dbReference type="InterPro" id="IPR027159">
    <property type="entry name" value="CBP80"/>
</dbReference>
<gene>
    <name evidence="3" type="primary">NCBP1_2</name>
    <name evidence="3" type="ORF">F1559_001769</name>
</gene>
<proteinExistence type="predicted"/>
<organism evidence="3 4">
    <name type="scientific">Cyanidiococcus yangmingshanensis</name>
    <dbReference type="NCBI Taxonomy" id="2690220"/>
    <lineage>
        <taxon>Eukaryota</taxon>
        <taxon>Rhodophyta</taxon>
        <taxon>Bangiophyceae</taxon>
        <taxon>Cyanidiales</taxon>
        <taxon>Cyanidiaceae</taxon>
        <taxon>Cyanidiococcus</taxon>
    </lineage>
</organism>
<name>A0A7J7IQ10_9RHOD</name>
<dbReference type="GO" id="GO:0003729">
    <property type="term" value="F:mRNA binding"/>
    <property type="evidence" value="ECO:0007669"/>
    <property type="project" value="TreeGrafter"/>
</dbReference>
<dbReference type="EMBL" id="VWRR01000003">
    <property type="protein sequence ID" value="KAF6004411.1"/>
    <property type="molecule type" value="Genomic_DNA"/>
</dbReference>
<evidence type="ECO:0000313" key="4">
    <source>
        <dbReference type="Proteomes" id="UP000530660"/>
    </source>
</evidence>
<dbReference type="InterPro" id="IPR016024">
    <property type="entry name" value="ARM-type_fold"/>
</dbReference>
<feature type="compositionally biased region" description="Polar residues" evidence="1">
    <location>
        <begin position="92"/>
        <end position="111"/>
    </location>
</feature>
<protein>
    <submittedName>
        <fullName evidence="3">Nuclear cap-binding protein subunit 1</fullName>
    </submittedName>
</protein>
<evidence type="ECO:0000256" key="1">
    <source>
        <dbReference type="SAM" id="MobiDB-lite"/>
    </source>
</evidence>
<evidence type="ECO:0000259" key="2">
    <source>
        <dbReference type="Pfam" id="PF09088"/>
    </source>
</evidence>
<feature type="region of interest" description="Disordered" evidence="1">
    <location>
        <begin position="735"/>
        <end position="755"/>
    </location>
</feature>
<dbReference type="GO" id="GO:0005634">
    <property type="term" value="C:nucleus"/>
    <property type="evidence" value="ECO:0007669"/>
    <property type="project" value="TreeGrafter"/>
</dbReference>
<dbReference type="AlphaFoldDB" id="A0A7J7IQ10"/>
<dbReference type="InterPro" id="IPR015172">
    <property type="entry name" value="MIF4G-like_typ-1"/>
</dbReference>
<dbReference type="GO" id="GO:0000184">
    <property type="term" value="P:nuclear-transcribed mRNA catabolic process, nonsense-mediated decay"/>
    <property type="evidence" value="ECO:0007669"/>
    <property type="project" value="TreeGrafter"/>
</dbReference>
<dbReference type="GO" id="GO:0000339">
    <property type="term" value="F:RNA cap binding"/>
    <property type="evidence" value="ECO:0007669"/>
    <property type="project" value="InterPro"/>
</dbReference>
<dbReference type="PANTHER" id="PTHR12412">
    <property type="entry name" value="CAP BINDING PROTEIN"/>
    <property type="match status" value="1"/>
</dbReference>
<dbReference type="OrthoDB" id="10252707at2759"/>
<dbReference type="GO" id="GO:0005846">
    <property type="term" value="C:nuclear cap binding complex"/>
    <property type="evidence" value="ECO:0007669"/>
    <property type="project" value="InterPro"/>
</dbReference>
<comment type="caution">
    <text evidence="3">The sequence shown here is derived from an EMBL/GenBank/DDBJ whole genome shotgun (WGS) entry which is preliminary data.</text>
</comment>
<dbReference type="Pfam" id="PF09088">
    <property type="entry name" value="MIF4G_like"/>
    <property type="match status" value="1"/>
</dbReference>
<reference evidence="3 4" key="1">
    <citation type="journal article" date="2020" name="J. Phycol.">
        <title>Comparative genome analysis reveals Cyanidiococcus gen. nov., a new extremophilic red algal genus sister to Cyanidioschyzon (Cyanidioschyzonaceae, Rhodophyta).</title>
        <authorList>
            <person name="Liu S.-L."/>
            <person name="Chiang Y.-R."/>
            <person name="Yoon H.S."/>
            <person name="Fu H.-Y."/>
        </authorList>
    </citation>
    <scope>NUCLEOTIDE SEQUENCE [LARGE SCALE GENOMIC DNA]</scope>
    <source>
        <strain evidence="3 4">THAL066</strain>
    </source>
</reference>
<dbReference type="SUPFAM" id="SSF48371">
    <property type="entry name" value="ARM repeat"/>
    <property type="match status" value="2"/>
</dbReference>
<feature type="region of interest" description="Disordered" evidence="1">
    <location>
        <begin position="92"/>
        <end position="127"/>
    </location>
</feature>
<accession>A0A7J7IQ10</accession>
<keyword evidence="4" id="KW-1185">Reference proteome</keyword>
<sequence>MTGQAQAGRQRYAARSWQLVTSRVARLGDQYLLQLSADHKAVAEFYGDYERKARQQWYDAGADQDMQIVPPLPTLEEVREAVQQYAAEINRRASQSGLDSGDQTGDSSEPATPQGHREKRVRLEASEQPATSAAELLRFLEASSPEAWIGSVAFQVALWARALRASPAPILMDAIACEEDYMHRAQMGVFATGEAPLVPPNPLLPVLVRCGTELSYKSDIFALFLALLVYPDRSDEAESGTNPDMITRLDSFCQRLARQVAETVLGLFCGALRHMTTGAPLAEELLMVSTASKAQATATTTSFRNLPPVLQARRTLRFLAELANAHLIDSEWFVRHILHDLLTETALFGADHDKAPLSRSQALVELALEGLLHCGREAERVAADQVDAILHAAERFAGTSRSPESVTRECACMERLFSPVKTGSNTSMSTMEPSSASVHVARRLHELLAGCRQLRARAWHSTLLPQYYLLFWDTHIRKAGLRLSLNTPSVPRHSVDARYPVPSMRLHITKVELLSVASALGTNRDVGSPEIEPAETEPGSMHGSIPFMERFLAVERLTDMLDAFLADRHLCVRMLRRPTPGLSSTDHQVVLVETLLNGMLELPRSRNPLLFYAAVLVELCRGGDPQTAIYLLQAVEALIREARRLDTEVMDRIAAWLAFHLSHFQWEWNWDAWIPLLSDVHSAALITSMLEYAVRLSYRERIQEAIPSEFHRLLVPRPEPCWDFITVRPNEHAGAPLESVPEASRSGTGETSRGVDLRRCTVSERARTERTTSRCLSPFYASWWS</sequence>
<dbReference type="GO" id="GO:0006406">
    <property type="term" value="P:mRNA export from nucleus"/>
    <property type="evidence" value="ECO:0007669"/>
    <property type="project" value="InterPro"/>
</dbReference>
<evidence type="ECO:0000313" key="3">
    <source>
        <dbReference type="EMBL" id="KAF6004411.1"/>
    </source>
</evidence>
<dbReference type="Proteomes" id="UP000530660">
    <property type="component" value="Unassembled WGS sequence"/>
</dbReference>
<dbReference type="PANTHER" id="PTHR12412:SF2">
    <property type="entry name" value="NUCLEAR CAP-BINDING PROTEIN SUBUNIT 1"/>
    <property type="match status" value="1"/>
</dbReference>
<dbReference type="Gene3D" id="1.25.40.180">
    <property type="match status" value="2"/>
</dbReference>
<feature type="domain" description="MIF4G-like type 1" evidence="2">
    <location>
        <begin position="572"/>
        <end position="707"/>
    </location>
</feature>